<feature type="compositionally biased region" description="Basic and acidic residues" evidence="1">
    <location>
        <begin position="238"/>
        <end position="248"/>
    </location>
</feature>
<proteinExistence type="predicted"/>
<evidence type="ECO:0000313" key="3">
    <source>
        <dbReference type="Proteomes" id="UP001355207"/>
    </source>
</evidence>
<reference evidence="2 3" key="1">
    <citation type="submission" date="2024-01" db="EMBL/GenBank/DDBJ databases">
        <title>Comparative genomics of Cryptococcus and Kwoniella reveals pathogenesis evolution and contrasting modes of karyotype evolution via chromosome fusion or intercentromeric recombination.</title>
        <authorList>
            <person name="Coelho M.A."/>
            <person name="David-Palma M."/>
            <person name="Shea T."/>
            <person name="Bowers K."/>
            <person name="McGinley-Smith S."/>
            <person name="Mohammad A.W."/>
            <person name="Gnirke A."/>
            <person name="Yurkov A.M."/>
            <person name="Nowrousian M."/>
            <person name="Sun S."/>
            <person name="Cuomo C.A."/>
            <person name="Heitman J."/>
        </authorList>
    </citation>
    <scope>NUCLEOTIDE SEQUENCE [LARGE SCALE GENOMIC DNA]</scope>
    <source>
        <strain evidence="2 3">CBS 6074</strain>
    </source>
</reference>
<feature type="compositionally biased region" description="Basic residues" evidence="1">
    <location>
        <begin position="249"/>
        <end position="265"/>
    </location>
</feature>
<name>A0AAX4K4Y4_9TREE</name>
<evidence type="ECO:0000313" key="2">
    <source>
        <dbReference type="EMBL" id="WWC91820.1"/>
    </source>
</evidence>
<keyword evidence="3" id="KW-1185">Reference proteome</keyword>
<gene>
    <name evidence="2" type="ORF">L201_006767</name>
</gene>
<feature type="region of interest" description="Disordered" evidence="1">
    <location>
        <begin position="16"/>
        <end position="102"/>
    </location>
</feature>
<dbReference type="AlphaFoldDB" id="A0AAX4K4Y4"/>
<feature type="region of interest" description="Disordered" evidence="1">
    <location>
        <begin position="227"/>
        <end position="265"/>
    </location>
</feature>
<protein>
    <submittedName>
        <fullName evidence="2">Uncharacterized protein</fullName>
    </submittedName>
</protein>
<dbReference type="Proteomes" id="UP001355207">
    <property type="component" value="Chromosome 9"/>
</dbReference>
<dbReference type="RefSeq" id="XP_066078582.1">
    <property type="nucleotide sequence ID" value="XM_066222485.1"/>
</dbReference>
<feature type="compositionally biased region" description="Polar residues" evidence="1">
    <location>
        <begin position="56"/>
        <end position="67"/>
    </location>
</feature>
<accession>A0AAX4K4Y4</accession>
<evidence type="ECO:0000256" key="1">
    <source>
        <dbReference type="SAM" id="MobiDB-lite"/>
    </source>
</evidence>
<dbReference type="EMBL" id="CP144106">
    <property type="protein sequence ID" value="WWC91820.1"/>
    <property type="molecule type" value="Genomic_DNA"/>
</dbReference>
<feature type="compositionally biased region" description="Polar residues" evidence="1">
    <location>
        <begin position="83"/>
        <end position="102"/>
    </location>
</feature>
<organism evidence="2 3">
    <name type="scientific">Kwoniella dendrophila CBS 6074</name>
    <dbReference type="NCBI Taxonomy" id="1295534"/>
    <lineage>
        <taxon>Eukaryota</taxon>
        <taxon>Fungi</taxon>
        <taxon>Dikarya</taxon>
        <taxon>Basidiomycota</taxon>
        <taxon>Agaricomycotina</taxon>
        <taxon>Tremellomycetes</taxon>
        <taxon>Tremellales</taxon>
        <taxon>Cryptococcaceae</taxon>
        <taxon>Kwoniella</taxon>
    </lineage>
</organism>
<dbReference type="GeneID" id="91097436"/>
<sequence>MCLFTSSKRSRLKDTSYADDFLPPSRTATHRRSTSKYTSAGSRYPSEYANTRKPSRSTSRQTGQPSQLRRRHRTERKDIRDFNTGSNISISSPPHYSTISQSDSISCEADSYHTVWIREPTDNTFTFELRVPSDQIAIPSTTNTTKNTSDSSRGTLNDLLMYRIPPGKAIYYLDRSYQQDTEADFVSNLNIPLILESIYKSGNYPEQVIDHMLPRVKQSVSQAYRDNRFGPYSYNSYTERENRNEGSERKRRRRRRKSKVSRHGH</sequence>